<organism evidence="2">
    <name type="scientific">marine sediment metagenome</name>
    <dbReference type="NCBI Taxonomy" id="412755"/>
    <lineage>
        <taxon>unclassified sequences</taxon>
        <taxon>metagenomes</taxon>
        <taxon>ecological metagenomes</taxon>
    </lineage>
</organism>
<feature type="transmembrane region" description="Helical" evidence="1">
    <location>
        <begin position="100"/>
        <end position="119"/>
    </location>
</feature>
<keyword evidence="1" id="KW-0472">Membrane</keyword>
<keyword evidence="1" id="KW-0812">Transmembrane</keyword>
<feature type="transmembrane region" description="Helical" evidence="1">
    <location>
        <begin position="75"/>
        <end position="94"/>
    </location>
</feature>
<protein>
    <submittedName>
        <fullName evidence="2">Uncharacterized protein</fullName>
    </submittedName>
</protein>
<feature type="transmembrane region" description="Helical" evidence="1">
    <location>
        <begin position="6"/>
        <end position="28"/>
    </location>
</feature>
<accession>X0Z009</accession>
<proteinExistence type="predicted"/>
<dbReference type="EMBL" id="BART01008380">
    <property type="protein sequence ID" value="GAG53843.1"/>
    <property type="molecule type" value="Genomic_DNA"/>
</dbReference>
<dbReference type="AlphaFoldDB" id="X0Z009"/>
<evidence type="ECO:0000256" key="1">
    <source>
        <dbReference type="SAM" id="Phobius"/>
    </source>
</evidence>
<name>X0Z009_9ZZZZ</name>
<sequence>MNKRGALTDLVLFIILAFTFSIILGLLYHCFSEIETQMLDSASKIQANIGGNANVTQIVQNSFSKVRQATESFKWIGTMLIVALFLSVIIHSFIVNAKPVYWISYLFIWMLSYILAVPISEPLKLLASALSFHSSSSNTYSTL</sequence>
<comment type="caution">
    <text evidence="2">The sequence shown here is derived from an EMBL/GenBank/DDBJ whole genome shotgun (WGS) entry which is preliminary data.</text>
</comment>
<evidence type="ECO:0000313" key="2">
    <source>
        <dbReference type="EMBL" id="GAG53843.1"/>
    </source>
</evidence>
<gene>
    <name evidence="2" type="ORF">S01H4_18863</name>
</gene>
<reference evidence="2" key="1">
    <citation type="journal article" date="2014" name="Front. Microbiol.">
        <title>High frequency of phylogenetically diverse reductive dehalogenase-homologous genes in deep subseafloor sedimentary metagenomes.</title>
        <authorList>
            <person name="Kawai M."/>
            <person name="Futagami T."/>
            <person name="Toyoda A."/>
            <person name="Takaki Y."/>
            <person name="Nishi S."/>
            <person name="Hori S."/>
            <person name="Arai W."/>
            <person name="Tsubouchi T."/>
            <person name="Morono Y."/>
            <person name="Uchiyama I."/>
            <person name="Ito T."/>
            <person name="Fujiyama A."/>
            <person name="Inagaki F."/>
            <person name="Takami H."/>
        </authorList>
    </citation>
    <scope>NUCLEOTIDE SEQUENCE</scope>
    <source>
        <strain evidence="2">Expedition CK06-06</strain>
    </source>
</reference>
<keyword evidence="1" id="KW-1133">Transmembrane helix</keyword>